<feature type="transmembrane region" description="Helical" evidence="9">
    <location>
        <begin position="33"/>
        <end position="54"/>
    </location>
</feature>
<dbReference type="PANTHER" id="PTHR24229">
    <property type="entry name" value="NEUROPEPTIDES RECEPTOR"/>
    <property type="match status" value="1"/>
</dbReference>
<dbReference type="AlphaFoldDB" id="A0A1S5PQR8"/>
<evidence type="ECO:0000256" key="4">
    <source>
        <dbReference type="ARBA" id="ARBA00022989"/>
    </source>
</evidence>
<proteinExistence type="predicted"/>
<feature type="transmembrane region" description="Helical" evidence="9">
    <location>
        <begin position="66"/>
        <end position="87"/>
    </location>
</feature>
<feature type="domain" description="G-protein coupled receptors family 1 profile" evidence="10">
    <location>
        <begin position="49"/>
        <end position="315"/>
    </location>
</feature>
<dbReference type="PANTHER" id="PTHR24229:SF6">
    <property type="entry name" value="SOMATOSTATIN RECEPTOR TYPE 2"/>
    <property type="match status" value="1"/>
</dbReference>
<sequence length="331" mass="37345">MNPSPPLTLFDCTPCLIRVVTDSTLRCGMALQVYLLILRGLVSVVGIIGNVVLIQSILRLARFKTFEIFLLGLAFSNVEEILIVDIYDIVVNQLSWMEISAWWCRLLKFLTVLGEIGSIAFTVIISIFRYQKLRDAERRISQTILMDDGRAVYGFCGGSVLFALALAVPTFVTNLDGHMGNLTRRTSCPPDFFQCPRSNCPLFNHLYKYLFILLCNLLPLLIVTWTSCLIIRVLIGQQKAVHARQTVQPGSQAQTRSRRFRQSTVAILVAMAVFQVDWTLYLVLHLTSSPYTFAAWSEMEFFITTTHTTISPYVYGVGNNLFSFKALRCTG</sequence>
<evidence type="ECO:0000256" key="1">
    <source>
        <dbReference type="ARBA" id="ARBA00004651"/>
    </source>
</evidence>
<dbReference type="InterPro" id="IPR000276">
    <property type="entry name" value="GPCR_Rhodpsn"/>
</dbReference>
<dbReference type="GO" id="GO:0071385">
    <property type="term" value="P:cellular response to glucocorticoid stimulus"/>
    <property type="evidence" value="ECO:0007669"/>
    <property type="project" value="TreeGrafter"/>
</dbReference>
<comment type="subcellular location">
    <subcellularLocation>
        <location evidence="1">Cell membrane</location>
        <topology evidence="1">Multi-pass membrane protein</topology>
    </subcellularLocation>
</comment>
<accession>A0A1S5PQR8</accession>
<dbReference type="PRINTS" id="PR00237">
    <property type="entry name" value="GPCRRHODOPSN"/>
</dbReference>
<name>A0A1S5PQR8_COINA</name>
<keyword evidence="3 9" id="KW-0812">Transmembrane</keyword>
<evidence type="ECO:0000256" key="5">
    <source>
        <dbReference type="ARBA" id="ARBA00023040"/>
    </source>
</evidence>
<keyword evidence="4 9" id="KW-1133">Transmembrane helix</keyword>
<keyword evidence="6 9" id="KW-0472">Membrane</keyword>
<feature type="transmembrane region" description="Helical" evidence="9">
    <location>
        <begin position="265"/>
        <end position="284"/>
    </location>
</feature>
<dbReference type="GO" id="GO:0004994">
    <property type="term" value="F:somatostatin receptor activity"/>
    <property type="evidence" value="ECO:0007669"/>
    <property type="project" value="TreeGrafter"/>
</dbReference>
<evidence type="ECO:0000256" key="7">
    <source>
        <dbReference type="ARBA" id="ARBA00023170"/>
    </source>
</evidence>
<dbReference type="GO" id="GO:0043005">
    <property type="term" value="C:neuron projection"/>
    <property type="evidence" value="ECO:0007669"/>
    <property type="project" value="TreeGrafter"/>
</dbReference>
<feature type="transmembrane region" description="Helical" evidence="9">
    <location>
        <begin position="209"/>
        <end position="235"/>
    </location>
</feature>
<keyword evidence="2" id="KW-1003">Cell membrane</keyword>
<evidence type="ECO:0000259" key="10">
    <source>
        <dbReference type="PROSITE" id="PS50262"/>
    </source>
</evidence>
<dbReference type="InterPro" id="IPR017452">
    <property type="entry name" value="GPCR_Rhodpsn_7TM"/>
</dbReference>
<evidence type="ECO:0000313" key="11">
    <source>
        <dbReference type="EMBL" id="ALH06190.1"/>
    </source>
</evidence>
<dbReference type="GO" id="GO:0005886">
    <property type="term" value="C:plasma membrane"/>
    <property type="evidence" value="ECO:0007669"/>
    <property type="project" value="UniProtKB-SubCell"/>
</dbReference>
<evidence type="ECO:0000256" key="8">
    <source>
        <dbReference type="ARBA" id="ARBA00023224"/>
    </source>
</evidence>
<evidence type="ECO:0000256" key="2">
    <source>
        <dbReference type="ARBA" id="ARBA00022475"/>
    </source>
</evidence>
<dbReference type="PROSITE" id="PS50262">
    <property type="entry name" value="G_PROTEIN_RECEP_F1_2"/>
    <property type="match status" value="1"/>
</dbReference>
<evidence type="ECO:0000256" key="6">
    <source>
        <dbReference type="ARBA" id="ARBA00023136"/>
    </source>
</evidence>
<dbReference type="SUPFAM" id="SSF81321">
    <property type="entry name" value="Family A G protein-coupled receptor-like"/>
    <property type="match status" value="1"/>
</dbReference>
<keyword evidence="7 11" id="KW-0675">Receptor</keyword>
<dbReference type="Pfam" id="PF00001">
    <property type="entry name" value="7tm_1"/>
    <property type="match status" value="1"/>
</dbReference>
<evidence type="ECO:0000256" key="9">
    <source>
        <dbReference type="SAM" id="Phobius"/>
    </source>
</evidence>
<dbReference type="EMBL" id="KP260939">
    <property type="protein sequence ID" value="ALH06190.1"/>
    <property type="molecule type" value="Genomic_DNA"/>
</dbReference>
<feature type="transmembrane region" description="Helical" evidence="9">
    <location>
        <begin position="151"/>
        <end position="172"/>
    </location>
</feature>
<keyword evidence="5" id="KW-0297">G-protein coupled receptor</keyword>
<protein>
    <submittedName>
        <fullName evidence="11">Vomeronasal type-1 receptor 6</fullName>
    </submittedName>
</protein>
<dbReference type="Gene3D" id="1.20.1070.10">
    <property type="entry name" value="Rhodopsin 7-helix transmembrane proteins"/>
    <property type="match status" value="1"/>
</dbReference>
<reference evidence="11" key="1">
    <citation type="journal article" date="2016" name="Mar. Biol.">
        <title>Identification of a uniquely expanded V1R (ORA) gene family in the Japanese grenadier anchovy (Coilia nasus).</title>
        <authorList>
            <person name="Zhu G."/>
            <person name="Tang W."/>
            <person name="Wang L."/>
            <person name="Wang C."/>
            <person name="Wang X."/>
        </authorList>
    </citation>
    <scope>NUCLEOTIDE SEQUENCE</scope>
</reference>
<keyword evidence="8" id="KW-0807">Transducer</keyword>
<dbReference type="CDD" id="cd00637">
    <property type="entry name" value="7tm_classA_rhodopsin-like"/>
    <property type="match status" value="1"/>
</dbReference>
<organism evidence="11">
    <name type="scientific">Coilia nasus</name>
    <name type="common">Japanese grenadier anchovy</name>
    <dbReference type="NCBI Taxonomy" id="365059"/>
    <lineage>
        <taxon>Eukaryota</taxon>
        <taxon>Metazoa</taxon>
        <taxon>Chordata</taxon>
        <taxon>Craniata</taxon>
        <taxon>Vertebrata</taxon>
        <taxon>Euteleostomi</taxon>
        <taxon>Actinopterygii</taxon>
        <taxon>Neopterygii</taxon>
        <taxon>Teleostei</taxon>
        <taxon>Clupei</taxon>
        <taxon>Clupeiformes</taxon>
        <taxon>Clupeoidei</taxon>
        <taxon>Engraulidae</taxon>
        <taxon>Coilinae</taxon>
        <taxon>Coilia</taxon>
    </lineage>
</organism>
<dbReference type="GO" id="GO:0042923">
    <property type="term" value="F:neuropeptide binding"/>
    <property type="evidence" value="ECO:0007669"/>
    <property type="project" value="TreeGrafter"/>
</dbReference>
<evidence type="ECO:0000256" key="3">
    <source>
        <dbReference type="ARBA" id="ARBA00022692"/>
    </source>
</evidence>
<feature type="transmembrane region" description="Helical" evidence="9">
    <location>
        <begin position="107"/>
        <end position="130"/>
    </location>
</feature>
<dbReference type="GO" id="GO:0071392">
    <property type="term" value="P:cellular response to estradiol stimulus"/>
    <property type="evidence" value="ECO:0007669"/>
    <property type="project" value="TreeGrafter"/>
</dbReference>